<dbReference type="CDD" id="cd01166">
    <property type="entry name" value="KdgK"/>
    <property type="match status" value="1"/>
</dbReference>
<evidence type="ECO:0000256" key="2">
    <source>
        <dbReference type="ARBA" id="ARBA00022679"/>
    </source>
</evidence>
<evidence type="ECO:0000259" key="4">
    <source>
        <dbReference type="Pfam" id="PF00294"/>
    </source>
</evidence>
<dbReference type="RefSeq" id="WP_049995236.1">
    <property type="nucleotide sequence ID" value="NZ_CP031310.1"/>
</dbReference>
<evidence type="ECO:0000313" key="5">
    <source>
        <dbReference type="EMBL" id="QCC51150.1"/>
    </source>
</evidence>
<dbReference type="EMBL" id="CP031310">
    <property type="protein sequence ID" value="QCC51150.1"/>
    <property type="molecule type" value="Genomic_DNA"/>
</dbReference>
<dbReference type="InterPro" id="IPR050306">
    <property type="entry name" value="PfkB_Carbo_kinase"/>
</dbReference>
<dbReference type="GeneID" id="39847759"/>
<dbReference type="SUPFAM" id="SSF53613">
    <property type="entry name" value="Ribokinase-like"/>
    <property type="match status" value="1"/>
</dbReference>
<reference evidence="5 6" key="1">
    <citation type="journal article" date="2019" name="Nat. Commun.">
        <title>A new type of DNA phosphorothioation-based antiviral system in archaea.</title>
        <authorList>
            <person name="Xiong L."/>
            <person name="Liu S."/>
            <person name="Chen S."/>
            <person name="Xiao Y."/>
            <person name="Zhu B."/>
            <person name="Gao Y."/>
            <person name="Zhang Y."/>
            <person name="Chen B."/>
            <person name="Luo J."/>
            <person name="Deng Z."/>
            <person name="Chen X."/>
            <person name="Wang L."/>
            <person name="Chen S."/>
        </authorList>
    </citation>
    <scope>NUCLEOTIDE SEQUENCE [LARGE SCALE GENOMIC DNA]</scope>
    <source>
        <strain evidence="5 6">CBA1105</strain>
    </source>
</reference>
<evidence type="ECO:0000256" key="3">
    <source>
        <dbReference type="ARBA" id="ARBA00022777"/>
    </source>
</evidence>
<keyword evidence="2" id="KW-0808">Transferase</keyword>
<organism evidence="5 6">
    <name type="scientific">Halapricum salinum</name>
    <dbReference type="NCBI Taxonomy" id="1457250"/>
    <lineage>
        <taxon>Archaea</taxon>
        <taxon>Methanobacteriati</taxon>
        <taxon>Methanobacteriota</taxon>
        <taxon>Stenosarchaea group</taxon>
        <taxon>Halobacteria</taxon>
        <taxon>Halobacteriales</taxon>
        <taxon>Haloarculaceae</taxon>
        <taxon>Halapricum</taxon>
    </lineage>
</organism>
<accession>A0A4D6HBF9</accession>
<sequence>MADLVTVGDTSLRLSPEGNERLETATDVRMRTTGTASNVAVAAGRMGTDALWLSKLPDSALGRRVLAELHEHGIETDVASSEGGRQGLTFYESAPQPRETVEIDDRIESTAGTMTPGELAMDEVQDAASVFAAGSTMALSSTAAETVQAILRAGGSGSDFAAFDLDYRPSMWSAEKARATVTNVFDAVEVLFASEDDVRAVLDRNGQPREMAHTIAAEWDFHMVVITRSEYGALAYHDGVIHDSDAIETEAVDETGQHEAFIGAFLARLLEGADTDDALDAGVAMAALTRTIPGPLTTVGRAEVDALLADGDQTTF</sequence>
<dbReference type="InterPro" id="IPR029056">
    <property type="entry name" value="Ribokinase-like"/>
</dbReference>
<dbReference type="KEGG" id="hsn:DV733_07800"/>
<evidence type="ECO:0000313" key="6">
    <source>
        <dbReference type="Proteomes" id="UP000296706"/>
    </source>
</evidence>
<dbReference type="STRING" id="1457250.GCA_000755225_01346"/>
<dbReference type="PANTHER" id="PTHR43085:SF57">
    <property type="entry name" value="CARBOHYDRATE KINASE PFKB DOMAIN-CONTAINING PROTEIN"/>
    <property type="match status" value="1"/>
</dbReference>
<gene>
    <name evidence="5" type="ORF">DV733_07800</name>
</gene>
<dbReference type="InterPro" id="IPR011611">
    <property type="entry name" value="PfkB_dom"/>
</dbReference>
<evidence type="ECO:0000256" key="1">
    <source>
        <dbReference type="ARBA" id="ARBA00010688"/>
    </source>
</evidence>
<proteinExistence type="inferred from homology"/>
<dbReference type="Pfam" id="PF00294">
    <property type="entry name" value="PfkB"/>
    <property type="match status" value="1"/>
</dbReference>
<dbReference type="AlphaFoldDB" id="A0A4D6HBF9"/>
<comment type="similarity">
    <text evidence="1">Belongs to the carbohydrate kinase PfkB family.</text>
</comment>
<dbReference type="Proteomes" id="UP000296706">
    <property type="component" value="Chromosome"/>
</dbReference>
<keyword evidence="3 5" id="KW-0418">Kinase</keyword>
<keyword evidence="6" id="KW-1185">Reference proteome</keyword>
<protein>
    <submittedName>
        <fullName evidence="5">Sugar kinase</fullName>
    </submittedName>
</protein>
<feature type="domain" description="Carbohydrate kinase PfkB" evidence="4">
    <location>
        <begin position="1"/>
        <end position="295"/>
    </location>
</feature>
<dbReference type="OrthoDB" id="96179at2157"/>
<dbReference type="GO" id="GO:0016301">
    <property type="term" value="F:kinase activity"/>
    <property type="evidence" value="ECO:0007669"/>
    <property type="project" value="UniProtKB-KW"/>
</dbReference>
<name>A0A4D6HBF9_9EURY</name>
<dbReference type="Gene3D" id="3.40.1190.20">
    <property type="match status" value="1"/>
</dbReference>
<dbReference type="PANTHER" id="PTHR43085">
    <property type="entry name" value="HEXOKINASE FAMILY MEMBER"/>
    <property type="match status" value="1"/>
</dbReference>